<evidence type="ECO:0000313" key="2">
    <source>
        <dbReference type="Proteomes" id="UP000886998"/>
    </source>
</evidence>
<proteinExistence type="predicted"/>
<name>A0A8X6XSX1_9ARAC</name>
<keyword evidence="2" id="KW-1185">Reference proteome</keyword>
<comment type="caution">
    <text evidence="1">The sequence shown here is derived from an EMBL/GenBank/DDBJ whole genome shotgun (WGS) entry which is preliminary data.</text>
</comment>
<dbReference type="Proteomes" id="UP000886998">
    <property type="component" value="Unassembled WGS sequence"/>
</dbReference>
<reference evidence="1" key="1">
    <citation type="submission" date="2020-08" db="EMBL/GenBank/DDBJ databases">
        <title>Multicomponent nature underlies the extraordinary mechanical properties of spider dragline silk.</title>
        <authorList>
            <person name="Kono N."/>
            <person name="Nakamura H."/>
            <person name="Mori M."/>
            <person name="Yoshida Y."/>
            <person name="Ohtoshi R."/>
            <person name="Malay A.D."/>
            <person name="Moran D.A.P."/>
            <person name="Tomita M."/>
            <person name="Numata K."/>
            <person name="Arakawa K."/>
        </authorList>
    </citation>
    <scope>NUCLEOTIDE SEQUENCE</scope>
</reference>
<sequence length="157" mass="17428">MGCVGLDFFPPVSSATYTTAKSLLSKAIQTEKKPVKLVLPPVENRLEEVTKKTPSSLIPIWEDTSRNRKLGSSLRLATQQKALGNPTSWDESILITGATWDPRSLIILTMSWIFNAHGSIRDLRTSRQDEFLQQLTPGDFPPLLFGVVGGCSWKKKT</sequence>
<dbReference type="OrthoDB" id="10529418at2759"/>
<evidence type="ECO:0000313" key="1">
    <source>
        <dbReference type="EMBL" id="GFY58746.1"/>
    </source>
</evidence>
<gene>
    <name evidence="1" type="ORF">TNIN_268011</name>
</gene>
<dbReference type="EMBL" id="BMAV01012227">
    <property type="protein sequence ID" value="GFY58746.1"/>
    <property type="molecule type" value="Genomic_DNA"/>
</dbReference>
<organism evidence="1 2">
    <name type="scientific">Trichonephila inaurata madagascariensis</name>
    <dbReference type="NCBI Taxonomy" id="2747483"/>
    <lineage>
        <taxon>Eukaryota</taxon>
        <taxon>Metazoa</taxon>
        <taxon>Ecdysozoa</taxon>
        <taxon>Arthropoda</taxon>
        <taxon>Chelicerata</taxon>
        <taxon>Arachnida</taxon>
        <taxon>Araneae</taxon>
        <taxon>Araneomorphae</taxon>
        <taxon>Entelegynae</taxon>
        <taxon>Araneoidea</taxon>
        <taxon>Nephilidae</taxon>
        <taxon>Trichonephila</taxon>
        <taxon>Trichonephila inaurata</taxon>
    </lineage>
</organism>
<protein>
    <submittedName>
        <fullName evidence="1">Uncharacterized protein</fullName>
    </submittedName>
</protein>
<dbReference type="AlphaFoldDB" id="A0A8X6XSX1"/>
<accession>A0A8X6XSX1</accession>